<feature type="transmembrane region" description="Helical" evidence="1">
    <location>
        <begin position="42"/>
        <end position="63"/>
    </location>
</feature>
<name>A0A974ZZC7_9BACT</name>
<dbReference type="EMBL" id="CP070608">
    <property type="protein sequence ID" value="QSE96024.1"/>
    <property type="molecule type" value="Genomic_DNA"/>
</dbReference>
<evidence type="ECO:0000256" key="1">
    <source>
        <dbReference type="SAM" id="Phobius"/>
    </source>
</evidence>
<dbReference type="Proteomes" id="UP000662783">
    <property type="component" value="Chromosome"/>
</dbReference>
<keyword evidence="3" id="KW-1185">Reference proteome</keyword>
<keyword evidence="1" id="KW-0472">Membrane</keyword>
<protein>
    <submittedName>
        <fullName evidence="2">Uncharacterized protein</fullName>
    </submittedName>
</protein>
<dbReference type="RefSeq" id="WP_205720537.1">
    <property type="nucleotide sequence ID" value="NZ_CP070608.1"/>
</dbReference>
<organism evidence="2 3">
    <name type="scientific">Fulvivirga lutea</name>
    <dbReference type="NCBI Taxonomy" id="2810512"/>
    <lineage>
        <taxon>Bacteria</taxon>
        <taxon>Pseudomonadati</taxon>
        <taxon>Bacteroidota</taxon>
        <taxon>Cytophagia</taxon>
        <taxon>Cytophagales</taxon>
        <taxon>Fulvivirgaceae</taxon>
        <taxon>Fulvivirga</taxon>
    </lineage>
</organism>
<evidence type="ECO:0000313" key="2">
    <source>
        <dbReference type="EMBL" id="QSE96024.1"/>
    </source>
</evidence>
<dbReference type="KEGG" id="fuv:JR347_10390"/>
<keyword evidence="1" id="KW-0812">Transmembrane</keyword>
<gene>
    <name evidence="2" type="ORF">JR347_10390</name>
</gene>
<keyword evidence="1" id="KW-1133">Transmembrane helix</keyword>
<evidence type="ECO:0000313" key="3">
    <source>
        <dbReference type="Proteomes" id="UP000662783"/>
    </source>
</evidence>
<accession>A0A974ZZC7</accession>
<dbReference type="AlphaFoldDB" id="A0A974ZZC7"/>
<proteinExistence type="predicted"/>
<reference evidence="2" key="1">
    <citation type="submission" date="2021-02" db="EMBL/GenBank/DDBJ databases">
        <title>Fulvivirga sp. S481 isolated from sea water.</title>
        <authorList>
            <person name="Bae S.S."/>
            <person name="Baek K."/>
        </authorList>
    </citation>
    <scope>NUCLEOTIDE SEQUENCE</scope>
    <source>
        <strain evidence="2">S481</strain>
    </source>
</reference>
<sequence>MSNKDLDSLFKNKLEDYEKQPSKHLWSAIDAQLPEKNKKPSYWLLGIAASLLLLFGVGIGFYISHTEIEQNEHQLTNKTESTNKTEIIEQPKKEVPLITSDNDVLALNESDEKTAEKTIQTKQKKVVTNSSKKTVRVEKNDEKPITEEKVDEIKPLPLEVTSEKNIEQLDVSNATTVANKASEKQDVSNTIVFDIKEFTKENTAVLASANEEKKESKLKQLFNIAKDIKEGESGLSDLREAKNDLFALNSRKNEKGR</sequence>